<dbReference type="SMART" id="SM00382">
    <property type="entry name" value="AAA"/>
    <property type="match status" value="1"/>
</dbReference>
<proteinExistence type="inferred from homology"/>
<dbReference type="InterPro" id="IPR027417">
    <property type="entry name" value="P-loop_NTPase"/>
</dbReference>
<dbReference type="PROSITE" id="PS50893">
    <property type="entry name" value="ABC_TRANSPORTER_2"/>
    <property type="match status" value="1"/>
</dbReference>
<evidence type="ECO:0000256" key="2">
    <source>
        <dbReference type="ARBA" id="ARBA00022448"/>
    </source>
</evidence>
<keyword evidence="2" id="KW-0813">Transport</keyword>
<dbReference type="Pfam" id="PF08352">
    <property type="entry name" value="oligo_HPY"/>
    <property type="match status" value="1"/>
</dbReference>
<dbReference type="FunFam" id="3.40.50.300:FF:000016">
    <property type="entry name" value="Oligopeptide ABC transporter ATP-binding component"/>
    <property type="match status" value="1"/>
</dbReference>
<comment type="similarity">
    <text evidence="1">Belongs to the ABC transporter superfamily.</text>
</comment>
<evidence type="ECO:0000256" key="4">
    <source>
        <dbReference type="ARBA" id="ARBA00022840"/>
    </source>
</evidence>
<dbReference type="EMBL" id="JBHSDJ010000013">
    <property type="protein sequence ID" value="MFC4246251.1"/>
    <property type="molecule type" value="Genomic_DNA"/>
</dbReference>
<feature type="domain" description="ABC transporter" evidence="6">
    <location>
        <begin position="13"/>
        <end position="257"/>
    </location>
</feature>
<feature type="compositionally biased region" description="Low complexity" evidence="5">
    <location>
        <begin position="413"/>
        <end position="426"/>
    </location>
</feature>
<dbReference type="InterPro" id="IPR013563">
    <property type="entry name" value="Oligopep_ABC_C"/>
</dbReference>
<dbReference type="InterPro" id="IPR003439">
    <property type="entry name" value="ABC_transporter-like_ATP-bd"/>
</dbReference>
<feature type="compositionally biased region" description="Basic and acidic residues" evidence="5">
    <location>
        <begin position="383"/>
        <end position="394"/>
    </location>
</feature>
<keyword evidence="4 7" id="KW-0067">ATP-binding</keyword>
<evidence type="ECO:0000256" key="3">
    <source>
        <dbReference type="ARBA" id="ARBA00022741"/>
    </source>
</evidence>
<dbReference type="InterPro" id="IPR017871">
    <property type="entry name" value="ABC_transporter-like_CS"/>
</dbReference>
<evidence type="ECO:0000259" key="6">
    <source>
        <dbReference type="PROSITE" id="PS50893"/>
    </source>
</evidence>
<evidence type="ECO:0000256" key="5">
    <source>
        <dbReference type="SAM" id="MobiDB-lite"/>
    </source>
</evidence>
<reference evidence="7 8" key="1">
    <citation type="journal article" date="2014" name="Int. J. Syst. Evol. Microbiol.">
        <title>Complete genome sequence of Corynebacterium casei LMG S-19264T (=DSM 44701T), isolated from a smear-ripened cheese.</title>
        <authorList>
            <consortium name="US DOE Joint Genome Institute (JGI-PGF)"/>
            <person name="Walter F."/>
            <person name="Albersmeier A."/>
            <person name="Kalinowski J."/>
            <person name="Ruckert C."/>
        </authorList>
    </citation>
    <scope>NUCLEOTIDE SEQUENCE [LARGE SCALE GENOMIC DNA]</scope>
    <source>
        <strain evidence="7 8">IBRC-M 10912</strain>
    </source>
</reference>
<dbReference type="Pfam" id="PF00005">
    <property type="entry name" value="ABC_tran"/>
    <property type="match status" value="1"/>
</dbReference>
<evidence type="ECO:0000256" key="1">
    <source>
        <dbReference type="ARBA" id="ARBA00005417"/>
    </source>
</evidence>
<dbReference type="CDD" id="cd03257">
    <property type="entry name" value="ABC_NikE_OppD_transporters"/>
    <property type="match status" value="1"/>
</dbReference>
<dbReference type="GO" id="GO:0055085">
    <property type="term" value="P:transmembrane transport"/>
    <property type="evidence" value="ECO:0007669"/>
    <property type="project" value="UniProtKB-ARBA"/>
</dbReference>
<gene>
    <name evidence="7" type="ORF">ACFOZ7_04480</name>
</gene>
<accession>A0ABD5NW09</accession>
<dbReference type="AlphaFoldDB" id="A0ABD5NW09"/>
<dbReference type="PANTHER" id="PTHR43776:SF7">
    <property type="entry name" value="D,D-DIPEPTIDE TRANSPORT ATP-BINDING PROTEIN DDPF-RELATED"/>
    <property type="match status" value="1"/>
</dbReference>
<dbReference type="PANTHER" id="PTHR43776">
    <property type="entry name" value="TRANSPORT ATP-BINDING PROTEIN"/>
    <property type="match status" value="1"/>
</dbReference>
<evidence type="ECO:0000313" key="8">
    <source>
        <dbReference type="Proteomes" id="UP001595821"/>
    </source>
</evidence>
<feature type="region of interest" description="Disordered" evidence="5">
    <location>
        <begin position="331"/>
        <end position="350"/>
    </location>
</feature>
<comment type="caution">
    <text evidence="7">The sequence shown here is derived from an EMBL/GenBank/DDBJ whole genome shotgun (WGS) entry which is preliminary data.</text>
</comment>
<protein>
    <submittedName>
        <fullName evidence="7">ABC transporter ATP-binding protein</fullName>
    </submittedName>
</protein>
<dbReference type="Proteomes" id="UP001595821">
    <property type="component" value="Unassembled WGS sequence"/>
</dbReference>
<dbReference type="GO" id="GO:0005524">
    <property type="term" value="F:ATP binding"/>
    <property type="evidence" value="ECO:0007669"/>
    <property type="project" value="UniProtKB-KW"/>
</dbReference>
<name>A0ABD5NW09_9EURY</name>
<dbReference type="GeneID" id="71854974"/>
<evidence type="ECO:0000313" key="7">
    <source>
        <dbReference type="EMBL" id="MFC4246251.1"/>
    </source>
</evidence>
<feature type="region of interest" description="Disordered" evidence="5">
    <location>
        <begin position="379"/>
        <end position="444"/>
    </location>
</feature>
<sequence length="444" mass="48913">MTGEAIFSVHDLERHYSVTRGLFRREVGRVRAVDGISFDLERGETLALVGESGCGKSTAARTLVGLEDPTGGTVRFDGTDVTTADGRAATDFRRRVGMVFQDPDSSFNPRMPVGEAVGEPLRIHGMRDEQRERAIVTELLELVGLSEAHYDRYPHEFSGGQKQRLALARALVLDPEVVVADEPVSALDKRVQDDVLDLMADLQERFDLSILFISHDVDVVRSFCDRVAVMYLGELVERGPVETVFEEPAHPYTRALLGSVPALDPGDRGELVTLTGEVGDPADPPTGCRFHPRCPAVIPSPEYDLPREEWRALLDLRFAVADAADADEDLRTGDRSLREDHGVPAPLSDPDAEAVLERALADVADGTVERGARQLSEEFTTICKEKNPRRETSTADRLPAISTSTDSPRSERATSSQRRSRSSGCRPVRRVSSPKRSPSREGFW</sequence>
<organism evidence="7 8">
    <name type="scientific">Natribaculum luteum</name>
    <dbReference type="NCBI Taxonomy" id="1586232"/>
    <lineage>
        <taxon>Archaea</taxon>
        <taxon>Methanobacteriati</taxon>
        <taxon>Methanobacteriota</taxon>
        <taxon>Stenosarchaea group</taxon>
        <taxon>Halobacteria</taxon>
        <taxon>Halobacteriales</taxon>
        <taxon>Natrialbaceae</taxon>
        <taxon>Natribaculum</taxon>
    </lineage>
</organism>
<dbReference type="InterPro" id="IPR003593">
    <property type="entry name" value="AAA+_ATPase"/>
</dbReference>
<dbReference type="Gene3D" id="3.40.50.300">
    <property type="entry name" value="P-loop containing nucleotide triphosphate hydrolases"/>
    <property type="match status" value="1"/>
</dbReference>
<keyword evidence="3" id="KW-0547">Nucleotide-binding</keyword>
<feature type="compositionally biased region" description="Basic and acidic residues" evidence="5">
    <location>
        <begin position="331"/>
        <end position="342"/>
    </location>
</feature>
<dbReference type="NCBIfam" id="TIGR01727">
    <property type="entry name" value="oligo_HPY"/>
    <property type="match status" value="1"/>
</dbReference>
<dbReference type="InterPro" id="IPR050319">
    <property type="entry name" value="ABC_transp_ATP-bind"/>
</dbReference>
<dbReference type="PROSITE" id="PS00211">
    <property type="entry name" value="ABC_TRANSPORTER_1"/>
    <property type="match status" value="1"/>
</dbReference>
<dbReference type="RefSeq" id="WP_246967723.1">
    <property type="nucleotide sequence ID" value="NZ_CP095397.1"/>
</dbReference>
<dbReference type="SUPFAM" id="SSF52540">
    <property type="entry name" value="P-loop containing nucleoside triphosphate hydrolases"/>
    <property type="match status" value="1"/>
</dbReference>